<dbReference type="EMBL" id="JAHWXT010000001">
    <property type="protein sequence ID" value="MCF0263635.1"/>
    <property type="molecule type" value="Genomic_DNA"/>
</dbReference>
<dbReference type="AlphaFoldDB" id="A0A077KX32"/>
<accession>A0A077KX32</accession>
<feature type="compositionally biased region" description="Basic and acidic residues" evidence="1">
    <location>
        <begin position="43"/>
        <end position="56"/>
    </location>
</feature>
<dbReference type="GeneID" id="67746396"/>
<evidence type="ECO:0000313" key="2">
    <source>
        <dbReference type="EMBL" id="MCF0263635.1"/>
    </source>
</evidence>
<organism evidence="2 3">
    <name type="scientific">Acinetobacter guillouiae</name>
    <name type="common">Acinetobacter genomosp. 11</name>
    <dbReference type="NCBI Taxonomy" id="106649"/>
    <lineage>
        <taxon>Bacteria</taxon>
        <taxon>Pseudomonadati</taxon>
        <taxon>Pseudomonadota</taxon>
        <taxon>Gammaproteobacteria</taxon>
        <taxon>Moraxellales</taxon>
        <taxon>Moraxellaceae</taxon>
        <taxon>Acinetobacter</taxon>
    </lineage>
</organism>
<sequence length="56" mass="6053">MSFKSFSQNSAQANSDTKNVEQTPPKDAPQATPGATPPNPNQDNKEVKQPDTNKPK</sequence>
<reference evidence="2" key="1">
    <citation type="submission" date="2021-07" db="EMBL/GenBank/DDBJ databases">
        <authorList>
            <person name="Fernandez M."/>
            <person name="Pereira P."/>
            <person name="Torres Tejerizo G.A."/>
            <person name="Gonzalez P."/>
            <person name="Agostini E."/>
        </authorList>
    </citation>
    <scope>NUCLEOTIDE SEQUENCE</scope>
    <source>
        <strain evidence="2">SFC 500-1A</strain>
    </source>
</reference>
<gene>
    <name evidence="2" type="ORF">KW868_04025</name>
</gene>
<dbReference type="KEGG" id="agu:AS4_12070"/>
<feature type="region of interest" description="Disordered" evidence="1">
    <location>
        <begin position="1"/>
        <end position="56"/>
    </location>
</feature>
<comment type="caution">
    <text evidence="2">The sequence shown here is derived from an EMBL/GenBank/DDBJ whole genome shotgun (WGS) entry which is preliminary data.</text>
</comment>
<name>A0A077KX32_ACIGI</name>
<proteinExistence type="predicted"/>
<feature type="compositionally biased region" description="Polar residues" evidence="1">
    <location>
        <begin position="1"/>
        <end position="22"/>
    </location>
</feature>
<dbReference type="RefSeq" id="WP_004722100.1">
    <property type="nucleotide sequence ID" value="NZ_AP014630.1"/>
</dbReference>
<evidence type="ECO:0000313" key="3">
    <source>
        <dbReference type="Proteomes" id="UP000887320"/>
    </source>
</evidence>
<dbReference type="Proteomes" id="UP000887320">
    <property type="component" value="Unassembled WGS sequence"/>
</dbReference>
<protein>
    <submittedName>
        <fullName evidence="2">Uncharacterized protein</fullName>
    </submittedName>
</protein>
<evidence type="ECO:0000256" key="1">
    <source>
        <dbReference type="SAM" id="MobiDB-lite"/>
    </source>
</evidence>